<feature type="transmembrane region" description="Helical" evidence="1">
    <location>
        <begin position="50"/>
        <end position="68"/>
    </location>
</feature>
<keyword evidence="1" id="KW-0472">Membrane</keyword>
<reference evidence="2" key="1">
    <citation type="submission" date="2021-01" db="EMBL/GenBank/DDBJ databases">
        <authorList>
            <person name="Corre E."/>
            <person name="Pelletier E."/>
            <person name="Niang G."/>
            <person name="Scheremetjew M."/>
            <person name="Finn R."/>
            <person name="Kale V."/>
            <person name="Holt S."/>
            <person name="Cochrane G."/>
            <person name="Meng A."/>
            <person name="Brown T."/>
            <person name="Cohen L."/>
        </authorList>
    </citation>
    <scope>NUCLEOTIDE SEQUENCE</scope>
    <source>
        <strain evidence="2">CCMP1452</strain>
    </source>
</reference>
<name>A0A7S2W1W6_9STRA</name>
<dbReference type="AlphaFoldDB" id="A0A7S2W1W6"/>
<keyword evidence="1" id="KW-1133">Transmembrane helix</keyword>
<protein>
    <submittedName>
        <fullName evidence="2">Uncharacterized protein</fullName>
    </submittedName>
</protein>
<organism evidence="2">
    <name type="scientific">Eucampia antarctica</name>
    <dbReference type="NCBI Taxonomy" id="49252"/>
    <lineage>
        <taxon>Eukaryota</taxon>
        <taxon>Sar</taxon>
        <taxon>Stramenopiles</taxon>
        <taxon>Ochrophyta</taxon>
        <taxon>Bacillariophyta</taxon>
        <taxon>Mediophyceae</taxon>
        <taxon>Biddulphiophycidae</taxon>
        <taxon>Hemiaulales</taxon>
        <taxon>Hemiaulaceae</taxon>
        <taxon>Eucampia</taxon>
    </lineage>
</organism>
<dbReference type="EMBL" id="HBHI01008488">
    <property type="protein sequence ID" value="CAD9661890.1"/>
    <property type="molecule type" value="Transcribed_RNA"/>
</dbReference>
<proteinExistence type="predicted"/>
<feature type="transmembrane region" description="Helical" evidence="1">
    <location>
        <begin position="12"/>
        <end position="29"/>
    </location>
</feature>
<gene>
    <name evidence="2" type="ORF">EANT1437_LOCUS4386</name>
</gene>
<sequence>MSFFATEHHYLMNTIIMYVKFMLVIDASFSQRVFNGHFLYRDDRISSYRIYSLYLSIISCLYPYHIVFDPDIGTIFPIAGVERKGNLNLMSRDSFLCRVASDFDVKLANFRSGDTQDRTE</sequence>
<accession>A0A7S2W1W6</accession>
<keyword evidence="1" id="KW-0812">Transmembrane</keyword>
<evidence type="ECO:0000313" key="2">
    <source>
        <dbReference type="EMBL" id="CAD9661890.1"/>
    </source>
</evidence>
<evidence type="ECO:0000256" key="1">
    <source>
        <dbReference type="SAM" id="Phobius"/>
    </source>
</evidence>